<organism evidence="1 2">
    <name type="scientific">Dromaius novaehollandiae</name>
    <name type="common">Emu</name>
    <dbReference type="NCBI Taxonomy" id="8790"/>
    <lineage>
        <taxon>Eukaryota</taxon>
        <taxon>Metazoa</taxon>
        <taxon>Chordata</taxon>
        <taxon>Craniata</taxon>
        <taxon>Vertebrata</taxon>
        <taxon>Euteleostomi</taxon>
        <taxon>Archelosauria</taxon>
        <taxon>Archosauria</taxon>
        <taxon>Dinosauria</taxon>
        <taxon>Saurischia</taxon>
        <taxon>Theropoda</taxon>
        <taxon>Coelurosauria</taxon>
        <taxon>Aves</taxon>
        <taxon>Palaeognathae</taxon>
        <taxon>Casuariiformes</taxon>
        <taxon>Dromaiidae</taxon>
        <taxon>Dromaius</taxon>
    </lineage>
</organism>
<dbReference type="AlphaFoldDB" id="A0A8C4J8U4"/>
<name>A0A8C4J8U4_DRONO</name>
<sequence length="63" mass="6875">MQAVLVQTGTSPLLEEGRRQLLKAECPLCNCVFVGYWKPLAERSPECLVLSSDSEHSAPAEEG</sequence>
<reference evidence="1" key="1">
    <citation type="submission" date="2025-08" db="UniProtKB">
        <authorList>
            <consortium name="Ensembl"/>
        </authorList>
    </citation>
    <scope>IDENTIFICATION</scope>
</reference>
<dbReference type="Proteomes" id="UP000694423">
    <property type="component" value="Unplaced"/>
</dbReference>
<dbReference type="Ensembl" id="ENSDNVT00000005261.1">
    <property type="protein sequence ID" value="ENSDNVP00000004387.1"/>
    <property type="gene ID" value="ENSDNVG00000003107.1"/>
</dbReference>
<accession>A0A8C4J8U4</accession>
<proteinExistence type="predicted"/>
<evidence type="ECO:0000313" key="1">
    <source>
        <dbReference type="Ensembl" id="ENSDNVP00000004387.1"/>
    </source>
</evidence>
<keyword evidence="2" id="KW-1185">Reference proteome</keyword>
<protein>
    <submittedName>
        <fullName evidence="1">Uncharacterized protein</fullName>
    </submittedName>
</protein>
<reference evidence="1" key="2">
    <citation type="submission" date="2025-09" db="UniProtKB">
        <authorList>
            <consortium name="Ensembl"/>
        </authorList>
    </citation>
    <scope>IDENTIFICATION</scope>
</reference>
<evidence type="ECO:0000313" key="2">
    <source>
        <dbReference type="Proteomes" id="UP000694423"/>
    </source>
</evidence>